<dbReference type="AlphaFoldDB" id="A0A931G8L5"/>
<dbReference type="InterPro" id="IPR001387">
    <property type="entry name" value="Cro/C1-type_HTH"/>
</dbReference>
<dbReference type="CDD" id="cd00093">
    <property type="entry name" value="HTH_XRE"/>
    <property type="match status" value="1"/>
</dbReference>
<sequence>MKEPTNVQIIEQNGVPVFAVIPYDEYLQAFPSVEADDDTLIPHEVVSILVDQDCNLVKAWRLHLGLTQKDVASRAGISQAALSQMEKSDNLRTSTLEKLAAAMNLTVEQLTD</sequence>
<name>A0A931G8L5_9BACT</name>
<feature type="domain" description="HTH cro/C1-type" evidence="1">
    <location>
        <begin position="57"/>
        <end position="110"/>
    </location>
</feature>
<dbReference type="PROSITE" id="PS50943">
    <property type="entry name" value="HTH_CROC1"/>
    <property type="match status" value="1"/>
</dbReference>
<dbReference type="Gene3D" id="1.10.260.40">
    <property type="entry name" value="lambda repressor-like DNA-binding domains"/>
    <property type="match status" value="1"/>
</dbReference>
<dbReference type="SMART" id="SM00530">
    <property type="entry name" value="HTH_XRE"/>
    <property type="match status" value="1"/>
</dbReference>
<reference evidence="2" key="1">
    <citation type="submission" date="2020-07" db="EMBL/GenBank/DDBJ databases">
        <title>Severe corrosion of carbon steel in oil field produced water can be linked to methanogenic archaea containing a special type of NiFe hydrogenase.</title>
        <authorList>
            <person name="Lahme S."/>
            <person name="Mand J."/>
            <person name="Longwell J."/>
            <person name="Smith R."/>
            <person name="Enning D."/>
        </authorList>
    </citation>
    <scope>NUCLEOTIDE SEQUENCE</scope>
    <source>
        <strain evidence="2">MIC098Bin6</strain>
    </source>
</reference>
<evidence type="ECO:0000313" key="3">
    <source>
        <dbReference type="Proteomes" id="UP000706172"/>
    </source>
</evidence>
<dbReference type="Pfam" id="PF01381">
    <property type="entry name" value="HTH_3"/>
    <property type="match status" value="1"/>
</dbReference>
<proteinExistence type="predicted"/>
<accession>A0A931G8L5</accession>
<comment type="caution">
    <text evidence="2">The sequence shown here is derived from an EMBL/GenBank/DDBJ whole genome shotgun (WGS) entry which is preliminary data.</text>
</comment>
<organism evidence="2 3">
    <name type="scientific">Desulfotignum balticum</name>
    <dbReference type="NCBI Taxonomy" id="115781"/>
    <lineage>
        <taxon>Bacteria</taxon>
        <taxon>Pseudomonadati</taxon>
        <taxon>Thermodesulfobacteriota</taxon>
        <taxon>Desulfobacteria</taxon>
        <taxon>Desulfobacterales</taxon>
        <taxon>Desulfobacteraceae</taxon>
        <taxon>Desulfotignum</taxon>
    </lineage>
</organism>
<evidence type="ECO:0000259" key="1">
    <source>
        <dbReference type="PROSITE" id="PS50943"/>
    </source>
</evidence>
<gene>
    <name evidence="2" type="ORF">H0S81_07930</name>
</gene>
<dbReference type="EMBL" id="JACCQK010000465">
    <property type="protein sequence ID" value="MBG0779838.1"/>
    <property type="molecule type" value="Genomic_DNA"/>
</dbReference>
<evidence type="ECO:0000313" key="2">
    <source>
        <dbReference type="EMBL" id="MBG0779838.1"/>
    </source>
</evidence>
<dbReference type="Proteomes" id="UP000706172">
    <property type="component" value="Unassembled WGS sequence"/>
</dbReference>
<dbReference type="InterPro" id="IPR010982">
    <property type="entry name" value="Lambda_DNA-bd_dom_sf"/>
</dbReference>
<protein>
    <submittedName>
        <fullName evidence="2">Helix-turn-helix transcriptional regulator</fullName>
    </submittedName>
</protein>
<dbReference type="GO" id="GO:0003677">
    <property type="term" value="F:DNA binding"/>
    <property type="evidence" value="ECO:0007669"/>
    <property type="project" value="InterPro"/>
</dbReference>
<dbReference type="SUPFAM" id="SSF47413">
    <property type="entry name" value="lambda repressor-like DNA-binding domains"/>
    <property type="match status" value="1"/>
</dbReference>